<evidence type="ECO:0000259" key="2">
    <source>
        <dbReference type="Pfam" id="PF09990"/>
    </source>
</evidence>
<accession>A0A286IFS3</accession>
<feature type="transmembrane region" description="Helical" evidence="1">
    <location>
        <begin position="137"/>
        <end position="161"/>
    </location>
</feature>
<feature type="transmembrane region" description="Helical" evidence="1">
    <location>
        <begin position="103"/>
        <end position="125"/>
    </location>
</feature>
<keyword evidence="1" id="KW-1133">Transmembrane helix</keyword>
<dbReference type="AlphaFoldDB" id="A0A286IFS3"/>
<feature type="transmembrane region" description="Helical" evidence="1">
    <location>
        <begin position="37"/>
        <end position="61"/>
    </location>
</feature>
<reference evidence="4" key="1">
    <citation type="submission" date="2017-08" db="EMBL/GenBank/DDBJ databases">
        <authorList>
            <person name="Varghese N."/>
            <person name="Submissions S."/>
        </authorList>
    </citation>
    <scope>NUCLEOTIDE SEQUENCE [LARGE SCALE GENOMIC DNA]</scope>
    <source>
        <strain evidence="4">KCTC 23107</strain>
    </source>
</reference>
<dbReference type="Proteomes" id="UP000219465">
    <property type="component" value="Unassembled WGS sequence"/>
</dbReference>
<protein>
    <submittedName>
        <fullName evidence="3">Uncharacterized membrane protein</fullName>
    </submittedName>
</protein>
<feature type="transmembrane region" description="Helical" evidence="1">
    <location>
        <begin position="73"/>
        <end position="96"/>
    </location>
</feature>
<feature type="domain" description="DUF2231" evidence="2">
    <location>
        <begin position="34"/>
        <end position="168"/>
    </location>
</feature>
<proteinExistence type="predicted"/>
<evidence type="ECO:0000256" key="1">
    <source>
        <dbReference type="SAM" id="Phobius"/>
    </source>
</evidence>
<keyword evidence="4" id="KW-1185">Reference proteome</keyword>
<organism evidence="3 4">
    <name type="scientific">Hoeflea halophila</name>
    <dbReference type="NCBI Taxonomy" id="714899"/>
    <lineage>
        <taxon>Bacteria</taxon>
        <taxon>Pseudomonadati</taxon>
        <taxon>Pseudomonadota</taxon>
        <taxon>Alphaproteobacteria</taxon>
        <taxon>Hyphomicrobiales</taxon>
        <taxon>Rhizobiaceae</taxon>
        <taxon>Hoeflea</taxon>
    </lineage>
</organism>
<dbReference type="RefSeq" id="WP_244577973.1">
    <property type="nucleotide sequence ID" value="NZ_OCPC01000007.1"/>
</dbReference>
<name>A0A286IFS3_9HYPH</name>
<evidence type="ECO:0000313" key="4">
    <source>
        <dbReference type="Proteomes" id="UP000219465"/>
    </source>
</evidence>
<dbReference type="Pfam" id="PF09990">
    <property type="entry name" value="DUF2231"/>
    <property type="match status" value="1"/>
</dbReference>
<evidence type="ECO:0000313" key="3">
    <source>
        <dbReference type="EMBL" id="SOE18993.1"/>
    </source>
</evidence>
<keyword evidence="1" id="KW-0812">Transmembrane</keyword>
<gene>
    <name evidence="3" type="ORF">SAMN05877838_3943</name>
</gene>
<keyword evidence="1" id="KW-0472">Membrane</keyword>
<dbReference type="InterPro" id="IPR019251">
    <property type="entry name" value="DUF2231_TM"/>
</dbReference>
<dbReference type="EMBL" id="OCPC01000007">
    <property type="protein sequence ID" value="SOE18993.1"/>
    <property type="molecule type" value="Genomic_DNA"/>
</dbReference>
<sequence length="171" mass="18653">MGVQEIEAEEKRLVDPVAELPGFDETQSRIAITGHPIHAMSVSFPIALTFCTLAADMLYWWTGDPFWARGAMWTVGAAFLLGMFAGLSGTAELLLVRGIRVRAAAWTHFIIAVTLLSLLGTNWGLRLSGYESAVLPHGILMSMLCVLMVGFTGWHGGKLVFDYRLGIAKGR</sequence>